<comment type="cofactor">
    <cofactor evidence="1">
        <name>heme b</name>
        <dbReference type="ChEBI" id="CHEBI:60344"/>
    </cofactor>
</comment>
<keyword evidence="8" id="KW-0249">Electron transport</keyword>
<evidence type="ECO:0000256" key="12">
    <source>
        <dbReference type="ARBA" id="ARBA00037975"/>
    </source>
</evidence>
<dbReference type="Pfam" id="PF01292">
    <property type="entry name" value="Ni_hydr_CYTB"/>
    <property type="match status" value="1"/>
</dbReference>
<protein>
    <submittedName>
        <fullName evidence="16">Cytochrome b561</fullName>
    </submittedName>
</protein>
<dbReference type="InterPro" id="IPR016174">
    <property type="entry name" value="Di-haem_cyt_TM"/>
</dbReference>
<dbReference type="Pfam" id="PF04264">
    <property type="entry name" value="YceI"/>
    <property type="match status" value="1"/>
</dbReference>
<proteinExistence type="inferred from homology"/>
<keyword evidence="17" id="KW-1185">Reference proteome</keyword>
<evidence type="ECO:0000259" key="15">
    <source>
        <dbReference type="SMART" id="SM00867"/>
    </source>
</evidence>
<dbReference type="GO" id="GO:0005886">
    <property type="term" value="C:plasma membrane"/>
    <property type="evidence" value="ECO:0007669"/>
    <property type="project" value="UniProtKB-SubCell"/>
</dbReference>
<evidence type="ECO:0000256" key="7">
    <source>
        <dbReference type="ARBA" id="ARBA00022723"/>
    </source>
</evidence>
<dbReference type="InterPro" id="IPR011577">
    <property type="entry name" value="Cyt_b561_bac/Ni-Hgenase"/>
</dbReference>
<name>A0A1N6F124_9RHOB</name>
<evidence type="ECO:0000256" key="2">
    <source>
        <dbReference type="ARBA" id="ARBA00004651"/>
    </source>
</evidence>
<evidence type="ECO:0000256" key="10">
    <source>
        <dbReference type="ARBA" id="ARBA00023004"/>
    </source>
</evidence>
<dbReference type="InterPro" id="IPR007372">
    <property type="entry name" value="Lipid/polyisoprenoid-bd_YceI"/>
</dbReference>
<reference evidence="17" key="1">
    <citation type="submission" date="2016-11" db="EMBL/GenBank/DDBJ databases">
        <authorList>
            <person name="Varghese N."/>
            <person name="Submissions S."/>
        </authorList>
    </citation>
    <scope>NUCLEOTIDE SEQUENCE [LARGE SCALE GENOMIC DNA]</scope>
    <source>
        <strain evidence="17">DSM 29440</strain>
    </source>
</reference>
<keyword evidence="7" id="KW-0479">Metal-binding</keyword>
<feature type="region of interest" description="Disordered" evidence="13">
    <location>
        <begin position="222"/>
        <end position="266"/>
    </location>
</feature>
<dbReference type="GO" id="GO:0046872">
    <property type="term" value="F:metal ion binding"/>
    <property type="evidence" value="ECO:0007669"/>
    <property type="project" value="UniProtKB-KW"/>
</dbReference>
<keyword evidence="3" id="KW-0813">Transport</keyword>
<evidence type="ECO:0000256" key="5">
    <source>
        <dbReference type="ARBA" id="ARBA00022617"/>
    </source>
</evidence>
<evidence type="ECO:0000256" key="8">
    <source>
        <dbReference type="ARBA" id="ARBA00022982"/>
    </source>
</evidence>
<dbReference type="SUPFAM" id="SSF81342">
    <property type="entry name" value="Transmembrane di-heme cytochromes"/>
    <property type="match status" value="1"/>
</dbReference>
<dbReference type="Proteomes" id="UP000184932">
    <property type="component" value="Unassembled WGS sequence"/>
</dbReference>
<feature type="transmembrane region" description="Helical" evidence="14">
    <location>
        <begin position="17"/>
        <end position="38"/>
    </location>
</feature>
<evidence type="ECO:0000313" key="17">
    <source>
        <dbReference type="Proteomes" id="UP000184932"/>
    </source>
</evidence>
<comment type="similarity">
    <text evidence="12">Belongs to the cytochrome b561 family.</text>
</comment>
<dbReference type="SMART" id="SM00867">
    <property type="entry name" value="YceI"/>
    <property type="match status" value="1"/>
</dbReference>
<dbReference type="Gene3D" id="1.20.950.20">
    <property type="entry name" value="Transmembrane di-heme cytochromes, Chain C"/>
    <property type="match status" value="1"/>
</dbReference>
<evidence type="ECO:0000256" key="6">
    <source>
        <dbReference type="ARBA" id="ARBA00022692"/>
    </source>
</evidence>
<dbReference type="RefSeq" id="WP_074255366.1">
    <property type="nucleotide sequence ID" value="NZ_FSRL01000001.1"/>
</dbReference>
<evidence type="ECO:0000313" key="16">
    <source>
        <dbReference type="EMBL" id="SIN88972.1"/>
    </source>
</evidence>
<evidence type="ECO:0000256" key="4">
    <source>
        <dbReference type="ARBA" id="ARBA00022475"/>
    </source>
</evidence>
<keyword evidence="10" id="KW-0408">Iron</keyword>
<dbReference type="GO" id="GO:0020037">
    <property type="term" value="F:heme binding"/>
    <property type="evidence" value="ECO:0007669"/>
    <property type="project" value="TreeGrafter"/>
</dbReference>
<keyword evidence="5" id="KW-0349">Heme</keyword>
<dbReference type="InterPro" id="IPR036761">
    <property type="entry name" value="TTHA0802/YceI-like_sf"/>
</dbReference>
<dbReference type="STRING" id="1217970.SAMN05444002_1277"/>
<dbReference type="Gene3D" id="2.40.128.110">
    <property type="entry name" value="Lipid/polyisoprenoid-binding, YceI-like"/>
    <property type="match status" value="1"/>
</dbReference>
<dbReference type="OrthoDB" id="1247465at2"/>
<comment type="subcellular location">
    <subcellularLocation>
        <location evidence="2">Cell membrane</location>
        <topology evidence="2">Multi-pass membrane protein</topology>
    </subcellularLocation>
</comment>
<keyword evidence="9 14" id="KW-1133">Transmembrane helix</keyword>
<keyword evidence="11 14" id="KW-0472">Membrane</keyword>
<dbReference type="GO" id="GO:0009055">
    <property type="term" value="F:electron transfer activity"/>
    <property type="evidence" value="ECO:0007669"/>
    <property type="project" value="InterPro"/>
</dbReference>
<organism evidence="16 17">
    <name type="scientific">Vannielia litorea</name>
    <dbReference type="NCBI Taxonomy" id="1217970"/>
    <lineage>
        <taxon>Bacteria</taxon>
        <taxon>Pseudomonadati</taxon>
        <taxon>Pseudomonadota</taxon>
        <taxon>Alphaproteobacteria</taxon>
        <taxon>Rhodobacterales</taxon>
        <taxon>Paracoccaceae</taxon>
        <taxon>Vannielia</taxon>
    </lineage>
</organism>
<dbReference type="InterPro" id="IPR052168">
    <property type="entry name" value="Cytochrome_b561_oxidase"/>
</dbReference>
<dbReference type="AlphaFoldDB" id="A0A1N6F124"/>
<dbReference type="PANTHER" id="PTHR30529:SF1">
    <property type="entry name" value="CYTOCHROME B561 HOMOLOG 2"/>
    <property type="match status" value="1"/>
</dbReference>
<feature type="domain" description="Lipid/polyisoprenoid-binding YceI-like" evidence="15">
    <location>
        <begin position="269"/>
        <end position="425"/>
    </location>
</feature>
<sequence length="426" mass="45165">MPLANTPASYGTVSKSFHWLTVLLILALFPLGKLANGWPYDTQEAFDTKWLLFSLHKTLGVTLFVVALARIGWTLTQPHPRHLNDNRAESLAATTVHWLLYGSIIALPVTGWIEHAASEGYAPILWPFGQDLPFIPKDIPLAVAFAHMHVALTWVILGAVGLHVAGALKHAVIDRDGTLARIWFTRRTPPTPPEARGHGPLPALLAGATLAVALALPFVTGDERSEEPAPAEQSEATDVTEQSEATDVTEQSEATDVNEQSEAAADSHLWAVQSGTIGLTITQMGASVSGSFPDFTATIAYDPEAPGPEKGRADVIISIASLTLGTVAAQAQGPDYFDSARHPTATYAGPIIAGADGTLTVDGTLTIKGHSAPVPLPFTLSIEDDTATASGTTTLDRRTFHVGDSMTDEASLAFPVEIAIEITAIR</sequence>
<feature type="compositionally biased region" description="Polar residues" evidence="13">
    <location>
        <begin position="237"/>
        <end position="261"/>
    </location>
</feature>
<evidence type="ECO:0000256" key="9">
    <source>
        <dbReference type="ARBA" id="ARBA00022989"/>
    </source>
</evidence>
<evidence type="ECO:0000256" key="14">
    <source>
        <dbReference type="SAM" id="Phobius"/>
    </source>
</evidence>
<dbReference type="PANTHER" id="PTHR30529">
    <property type="entry name" value="CYTOCHROME B561"/>
    <property type="match status" value="1"/>
</dbReference>
<evidence type="ECO:0000256" key="11">
    <source>
        <dbReference type="ARBA" id="ARBA00023136"/>
    </source>
</evidence>
<accession>A0A1N6F124</accession>
<gene>
    <name evidence="16" type="ORF">SAMN05444002_1277</name>
</gene>
<feature type="transmembrane region" description="Helical" evidence="14">
    <location>
        <begin position="141"/>
        <end position="165"/>
    </location>
</feature>
<keyword evidence="4" id="KW-1003">Cell membrane</keyword>
<dbReference type="GO" id="GO:0022904">
    <property type="term" value="P:respiratory electron transport chain"/>
    <property type="evidence" value="ECO:0007669"/>
    <property type="project" value="InterPro"/>
</dbReference>
<evidence type="ECO:0000256" key="1">
    <source>
        <dbReference type="ARBA" id="ARBA00001970"/>
    </source>
</evidence>
<dbReference type="SUPFAM" id="SSF101874">
    <property type="entry name" value="YceI-like"/>
    <property type="match status" value="1"/>
</dbReference>
<feature type="transmembrane region" description="Helical" evidence="14">
    <location>
        <begin position="50"/>
        <end position="73"/>
    </location>
</feature>
<evidence type="ECO:0000256" key="13">
    <source>
        <dbReference type="SAM" id="MobiDB-lite"/>
    </source>
</evidence>
<keyword evidence="6 14" id="KW-0812">Transmembrane</keyword>
<evidence type="ECO:0000256" key="3">
    <source>
        <dbReference type="ARBA" id="ARBA00022448"/>
    </source>
</evidence>
<dbReference type="EMBL" id="FSRL01000001">
    <property type="protein sequence ID" value="SIN88972.1"/>
    <property type="molecule type" value="Genomic_DNA"/>
</dbReference>